<evidence type="ECO:0000256" key="1">
    <source>
        <dbReference type="ARBA" id="ARBA00004141"/>
    </source>
</evidence>
<feature type="domain" description="Major facilitator superfamily (MFS) profile" evidence="3">
    <location>
        <begin position="418"/>
        <end position="884"/>
    </location>
</feature>
<gene>
    <name evidence="4" type="ORF">PAPOLLO_LOCUS26048</name>
</gene>
<accession>A0A8S3Y8Q6</accession>
<dbReference type="InterPro" id="IPR020846">
    <property type="entry name" value="MFS_dom"/>
</dbReference>
<name>A0A8S3Y8Q6_PARAO</name>
<feature type="transmembrane region" description="Helical" evidence="2">
    <location>
        <begin position="699"/>
        <end position="717"/>
    </location>
</feature>
<evidence type="ECO:0000256" key="2">
    <source>
        <dbReference type="SAM" id="Phobius"/>
    </source>
</evidence>
<feature type="transmembrane region" description="Helical" evidence="2">
    <location>
        <begin position="859"/>
        <end position="880"/>
    </location>
</feature>
<feature type="transmembrane region" description="Helical" evidence="2">
    <location>
        <begin position="543"/>
        <end position="564"/>
    </location>
</feature>
<feature type="transmembrane region" description="Helical" evidence="2">
    <location>
        <begin position="756"/>
        <end position="775"/>
    </location>
</feature>
<sequence>MAHQIHLNENEIACALQCDLSEDGLDLDDDSLMDPDFEPDFEESIDESLEAEFDIDALVDTLNDDDRNSNFEVEVGPALSSSDIPDEQICSTKARNMLKRYNPKKPHKWGYKLYVLSGVSGFAYTIEIESGKENVVRPDEPDLGASSNVVVRLSRMIPRHQNYRLYFDNYFTSLHLLEYLAKEGILGLSTIRRNRIPDCKLSSEKEIMKKDRGYSEEYIADVNGVDVSTVVWKDNKLVTLASTFAGLNPISEVRRYDKKNSRYINIPRPNVVSEYNRHMGGVDLVDSIMGIYKIKLRSKRWQMRLFYHFLDLTMANAWLFYKRVCKYKNIPNKTIMASADFRLEIAETLCKMGVKTGLTIRRSIEGQILAKKHKGPAQHVPPQAVRQDQVGHWPQWAEKKIRCKFPKCHISECEDNDTLRTVSAETWSPAWTSYALPHDDVCARHPSVSDTCDEDSFDNTTNILCENFVYLDRRSIIAEFNLACQEGKRALVGTVHNVGMLVSLPIMGHVSDRWGRRAALVVSGCGAGLLGLVKSFAGSYTAYLLAEFFETVLGASVYPAAFVLMIEWLGVEQRILASLLLGIPLSAGAAALALLDYLTGYWRLWALVAYPPSFLLMLYPWLLPESVRWLVANSKLTQAAKVIKQAARCNRVALPEDAIDKALASKSEPRLDKSEVDDEEEEESIFGAFVKYGELRRRLLTCFVWWASAVFVFYGLAVHAHSLSGSAHVNYVLLSAAEVPALLLNTLLLDRAGRRPLLTAALLLTAAALITAPLLPDPNGVGGTSLFLMGKVGATMSLNALYVYTAELFPTRARQRLLAACSTCGRLGAILAPLTPLLYEYSVNELMRVVCGQAVYGSWVPPTLLGALPLASAALTRLVPDTLGRRLPDRFRDLRHHHLLP</sequence>
<dbReference type="EMBL" id="CAJQZP010001568">
    <property type="protein sequence ID" value="CAG5054681.1"/>
    <property type="molecule type" value="Genomic_DNA"/>
</dbReference>
<protein>
    <submittedName>
        <fullName evidence="4">(apollo) hypothetical protein</fullName>
    </submittedName>
</protein>
<dbReference type="InterPro" id="IPR029526">
    <property type="entry name" value="PGBD"/>
</dbReference>
<dbReference type="Pfam" id="PF07690">
    <property type="entry name" value="MFS_1"/>
    <property type="match status" value="1"/>
</dbReference>
<dbReference type="AlphaFoldDB" id="A0A8S3Y8Q6"/>
<evidence type="ECO:0000259" key="3">
    <source>
        <dbReference type="PROSITE" id="PS50850"/>
    </source>
</evidence>
<evidence type="ECO:0000313" key="4">
    <source>
        <dbReference type="EMBL" id="CAG5054681.1"/>
    </source>
</evidence>
<feature type="transmembrane region" description="Helical" evidence="2">
    <location>
        <begin position="576"/>
        <end position="595"/>
    </location>
</feature>
<feature type="transmembrane region" description="Helical" evidence="2">
    <location>
        <begin position="787"/>
        <end position="805"/>
    </location>
</feature>
<reference evidence="4" key="1">
    <citation type="submission" date="2021-04" db="EMBL/GenBank/DDBJ databases">
        <authorList>
            <person name="Tunstrom K."/>
        </authorList>
    </citation>
    <scope>NUCLEOTIDE SEQUENCE</scope>
</reference>
<evidence type="ECO:0000313" key="5">
    <source>
        <dbReference type="Proteomes" id="UP000691718"/>
    </source>
</evidence>
<feature type="transmembrane region" description="Helical" evidence="2">
    <location>
        <begin position="601"/>
        <end position="622"/>
    </location>
</feature>
<keyword evidence="2" id="KW-0812">Transmembrane</keyword>
<proteinExistence type="predicted"/>
<feature type="transmembrane region" description="Helical" evidence="2">
    <location>
        <begin position="817"/>
        <end position="839"/>
    </location>
</feature>
<dbReference type="GO" id="GO:0016020">
    <property type="term" value="C:membrane"/>
    <property type="evidence" value="ECO:0007669"/>
    <property type="project" value="UniProtKB-SubCell"/>
</dbReference>
<dbReference type="OrthoDB" id="2261376at2759"/>
<dbReference type="PANTHER" id="PTHR47272">
    <property type="entry name" value="DDE_TNP_1_7 DOMAIN-CONTAINING PROTEIN"/>
    <property type="match status" value="1"/>
</dbReference>
<dbReference type="PANTHER" id="PTHR47272:SF1">
    <property type="entry name" value="PIGGYBAC TRANSPOSABLE ELEMENT-DERIVED PROTEIN 3-LIKE"/>
    <property type="match status" value="1"/>
</dbReference>
<dbReference type="GO" id="GO:0022857">
    <property type="term" value="F:transmembrane transporter activity"/>
    <property type="evidence" value="ECO:0007669"/>
    <property type="project" value="InterPro"/>
</dbReference>
<dbReference type="InterPro" id="IPR011701">
    <property type="entry name" value="MFS"/>
</dbReference>
<comment type="caution">
    <text evidence="4">The sequence shown here is derived from an EMBL/GenBank/DDBJ whole genome shotgun (WGS) entry which is preliminary data.</text>
</comment>
<comment type="subcellular location">
    <subcellularLocation>
        <location evidence="1">Membrane</location>
        <topology evidence="1">Multi-pass membrane protein</topology>
    </subcellularLocation>
</comment>
<keyword evidence="2" id="KW-1133">Transmembrane helix</keyword>
<dbReference type="Proteomes" id="UP000691718">
    <property type="component" value="Unassembled WGS sequence"/>
</dbReference>
<dbReference type="Pfam" id="PF13843">
    <property type="entry name" value="DDE_Tnp_1_7"/>
    <property type="match status" value="1"/>
</dbReference>
<feature type="transmembrane region" description="Helical" evidence="2">
    <location>
        <begin position="729"/>
        <end position="749"/>
    </location>
</feature>
<keyword evidence="5" id="KW-1185">Reference proteome</keyword>
<dbReference type="PROSITE" id="PS50850">
    <property type="entry name" value="MFS"/>
    <property type="match status" value="1"/>
</dbReference>
<keyword evidence="2" id="KW-0472">Membrane</keyword>
<organism evidence="4 5">
    <name type="scientific">Parnassius apollo</name>
    <name type="common">Apollo butterfly</name>
    <name type="synonym">Papilio apollo</name>
    <dbReference type="NCBI Taxonomy" id="110799"/>
    <lineage>
        <taxon>Eukaryota</taxon>
        <taxon>Metazoa</taxon>
        <taxon>Ecdysozoa</taxon>
        <taxon>Arthropoda</taxon>
        <taxon>Hexapoda</taxon>
        <taxon>Insecta</taxon>
        <taxon>Pterygota</taxon>
        <taxon>Neoptera</taxon>
        <taxon>Endopterygota</taxon>
        <taxon>Lepidoptera</taxon>
        <taxon>Glossata</taxon>
        <taxon>Ditrysia</taxon>
        <taxon>Papilionoidea</taxon>
        <taxon>Papilionidae</taxon>
        <taxon>Parnassiinae</taxon>
        <taxon>Parnassini</taxon>
        <taxon>Parnassius</taxon>
        <taxon>Parnassius</taxon>
    </lineage>
</organism>